<protein>
    <submittedName>
        <fullName evidence="2">Uncharacterized protein</fullName>
    </submittedName>
</protein>
<feature type="non-terminal residue" evidence="2">
    <location>
        <position position="59"/>
    </location>
</feature>
<dbReference type="Proteomes" id="UP001148838">
    <property type="component" value="Unassembled WGS sequence"/>
</dbReference>
<feature type="transmembrane region" description="Helical" evidence="1">
    <location>
        <begin position="31"/>
        <end position="55"/>
    </location>
</feature>
<proteinExistence type="predicted"/>
<comment type="caution">
    <text evidence="2">The sequence shown here is derived from an EMBL/GenBank/DDBJ whole genome shotgun (WGS) entry which is preliminary data.</text>
</comment>
<dbReference type="EMBL" id="JAJSOF020000003">
    <property type="protein sequence ID" value="KAJ4449052.1"/>
    <property type="molecule type" value="Genomic_DNA"/>
</dbReference>
<accession>A0ABQ8TQY5</accession>
<evidence type="ECO:0000256" key="1">
    <source>
        <dbReference type="SAM" id="Phobius"/>
    </source>
</evidence>
<reference evidence="2 3" key="1">
    <citation type="journal article" date="2022" name="Allergy">
        <title>Genome assembly and annotation of Periplaneta americana reveal a comprehensive cockroach allergen profile.</title>
        <authorList>
            <person name="Wang L."/>
            <person name="Xiong Q."/>
            <person name="Saelim N."/>
            <person name="Wang L."/>
            <person name="Nong W."/>
            <person name="Wan A.T."/>
            <person name="Shi M."/>
            <person name="Liu X."/>
            <person name="Cao Q."/>
            <person name="Hui J.H.L."/>
            <person name="Sookrung N."/>
            <person name="Leung T.F."/>
            <person name="Tungtrongchitr A."/>
            <person name="Tsui S.K.W."/>
        </authorList>
    </citation>
    <scope>NUCLEOTIDE SEQUENCE [LARGE SCALE GENOMIC DNA]</scope>
    <source>
        <strain evidence="2">PWHHKU_190912</strain>
    </source>
</reference>
<evidence type="ECO:0000313" key="3">
    <source>
        <dbReference type="Proteomes" id="UP001148838"/>
    </source>
</evidence>
<organism evidence="2 3">
    <name type="scientific">Periplaneta americana</name>
    <name type="common">American cockroach</name>
    <name type="synonym">Blatta americana</name>
    <dbReference type="NCBI Taxonomy" id="6978"/>
    <lineage>
        <taxon>Eukaryota</taxon>
        <taxon>Metazoa</taxon>
        <taxon>Ecdysozoa</taxon>
        <taxon>Arthropoda</taxon>
        <taxon>Hexapoda</taxon>
        <taxon>Insecta</taxon>
        <taxon>Pterygota</taxon>
        <taxon>Neoptera</taxon>
        <taxon>Polyneoptera</taxon>
        <taxon>Dictyoptera</taxon>
        <taxon>Blattodea</taxon>
        <taxon>Blattoidea</taxon>
        <taxon>Blattidae</taxon>
        <taxon>Blattinae</taxon>
        <taxon>Periplaneta</taxon>
    </lineage>
</organism>
<keyword evidence="1" id="KW-0472">Membrane</keyword>
<name>A0ABQ8TQY5_PERAM</name>
<sequence>MAGLCEGDNEPPGSLKASKLMSLALETPLEVVIIIIIIIIITIIIIIIIIITIIMSSTI</sequence>
<keyword evidence="3" id="KW-1185">Reference proteome</keyword>
<evidence type="ECO:0000313" key="2">
    <source>
        <dbReference type="EMBL" id="KAJ4449052.1"/>
    </source>
</evidence>
<keyword evidence="1" id="KW-1133">Transmembrane helix</keyword>
<keyword evidence="1" id="KW-0812">Transmembrane</keyword>
<gene>
    <name evidence="2" type="ORF">ANN_00447</name>
</gene>